<keyword evidence="5 8" id="KW-1133">Transmembrane helix</keyword>
<dbReference type="SUPFAM" id="SSF103473">
    <property type="entry name" value="MFS general substrate transporter"/>
    <property type="match status" value="1"/>
</dbReference>
<feature type="transmembrane region" description="Helical" evidence="8">
    <location>
        <begin position="113"/>
        <end position="131"/>
    </location>
</feature>
<keyword evidence="11" id="KW-1185">Reference proteome</keyword>
<reference evidence="10" key="1">
    <citation type="submission" date="2021-10" db="EMBL/GenBank/DDBJ databases">
        <authorList>
            <person name="Piombo E."/>
        </authorList>
    </citation>
    <scope>NUCLEOTIDE SEQUENCE</scope>
</reference>
<evidence type="ECO:0000256" key="1">
    <source>
        <dbReference type="ARBA" id="ARBA00004141"/>
    </source>
</evidence>
<dbReference type="PANTHER" id="PTHR48022">
    <property type="entry name" value="PLASTIDIC GLUCOSE TRANSPORTER 4"/>
    <property type="match status" value="1"/>
</dbReference>
<feature type="transmembrane region" description="Helical" evidence="8">
    <location>
        <begin position="174"/>
        <end position="194"/>
    </location>
</feature>
<dbReference type="GO" id="GO:0016020">
    <property type="term" value="C:membrane"/>
    <property type="evidence" value="ECO:0007669"/>
    <property type="project" value="UniProtKB-SubCell"/>
</dbReference>
<evidence type="ECO:0000256" key="7">
    <source>
        <dbReference type="SAM" id="MobiDB-lite"/>
    </source>
</evidence>
<feature type="domain" description="Major facilitator superfamily (MFS) profile" evidence="9">
    <location>
        <begin position="1"/>
        <end position="452"/>
    </location>
</feature>
<dbReference type="InterPro" id="IPR005829">
    <property type="entry name" value="Sugar_transporter_CS"/>
</dbReference>
<evidence type="ECO:0000313" key="10">
    <source>
        <dbReference type="EMBL" id="CAH0021796.1"/>
    </source>
</evidence>
<organism evidence="10 11">
    <name type="scientific">Clonostachys rhizophaga</name>
    <dbReference type="NCBI Taxonomy" id="160324"/>
    <lineage>
        <taxon>Eukaryota</taxon>
        <taxon>Fungi</taxon>
        <taxon>Dikarya</taxon>
        <taxon>Ascomycota</taxon>
        <taxon>Pezizomycotina</taxon>
        <taxon>Sordariomycetes</taxon>
        <taxon>Hypocreomycetidae</taxon>
        <taxon>Hypocreales</taxon>
        <taxon>Bionectriaceae</taxon>
        <taxon>Clonostachys</taxon>
    </lineage>
</organism>
<dbReference type="Proteomes" id="UP000696573">
    <property type="component" value="Unassembled WGS sequence"/>
</dbReference>
<comment type="subcellular location">
    <subcellularLocation>
        <location evidence="1">Membrane</location>
        <topology evidence="1">Multi-pass membrane protein</topology>
    </subcellularLocation>
</comment>
<dbReference type="InterPro" id="IPR050360">
    <property type="entry name" value="MFS_Sugar_Transporters"/>
</dbReference>
<proteinExistence type="inferred from homology"/>
<name>A0A9N9VAZ9_9HYPO</name>
<dbReference type="EMBL" id="CABFNQ020000671">
    <property type="protein sequence ID" value="CAH0021796.1"/>
    <property type="molecule type" value="Genomic_DNA"/>
</dbReference>
<dbReference type="InterPro" id="IPR005828">
    <property type="entry name" value="MFS_sugar_transport-like"/>
</dbReference>
<feature type="transmembrane region" description="Helical" evidence="8">
    <location>
        <begin position="264"/>
        <end position="282"/>
    </location>
</feature>
<dbReference type="Pfam" id="PF00083">
    <property type="entry name" value="Sugar_tr"/>
    <property type="match status" value="1"/>
</dbReference>
<keyword evidence="4 8" id="KW-0812">Transmembrane</keyword>
<protein>
    <recommendedName>
        <fullName evidence="9">Major facilitator superfamily (MFS) profile domain-containing protein</fullName>
    </recommendedName>
</protein>
<evidence type="ECO:0000313" key="11">
    <source>
        <dbReference type="Proteomes" id="UP000696573"/>
    </source>
</evidence>
<dbReference type="PANTHER" id="PTHR48022:SF64">
    <property type="entry name" value="MAJOR FACILITATOR SUPERFAMILY (MFS) PROFILE DOMAIN-CONTAINING PROTEIN"/>
    <property type="match status" value="1"/>
</dbReference>
<comment type="caution">
    <text evidence="10">The sequence shown here is derived from an EMBL/GenBank/DDBJ whole genome shotgun (WGS) entry which is preliminary data.</text>
</comment>
<feature type="region of interest" description="Disordered" evidence="7">
    <location>
        <begin position="506"/>
        <end position="533"/>
    </location>
</feature>
<feature type="transmembrane region" description="Helical" evidence="8">
    <location>
        <begin position="302"/>
        <end position="324"/>
    </location>
</feature>
<evidence type="ECO:0000256" key="8">
    <source>
        <dbReference type="SAM" id="Phobius"/>
    </source>
</evidence>
<feature type="transmembrane region" description="Helical" evidence="8">
    <location>
        <begin position="331"/>
        <end position="353"/>
    </location>
</feature>
<keyword evidence="3" id="KW-0813">Transport</keyword>
<evidence type="ECO:0000256" key="5">
    <source>
        <dbReference type="ARBA" id="ARBA00022989"/>
    </source>
</evidence>
<feature type="transmembrane region" description="Helical" evidence="8">
    <location>
        <begin position="54"/>
        <end position="76"/>
    </location>
</feature>
<dbReference type="InterPro" id="IPR036259">
    <property type="entry name" value="MFS_trans_sf"/>
</dbReference>
<dbReference type="PROSITE" id="PS50850">
    <property type="entry name" value="MFS"/>
    <property type="match status" value="1"/>
</dbReference>
<evidence type="ECO:0000256" key="3">
    <source>
        <dbReference type="ARBA" id="ARBA00022448"/>
    </source>
</evidence>
<dbReference type="InterPro" id="IPR020846">
    <property type="entry name" value="MFS_dom"/>
</dbReference>
<dbReference type="OrthoDB" id="6133115at2759"/>
<sequence length="533" mass="59220">MSKSFLPSWIHDKGLRSLYLWLPIVIMSSSYQGFDGMIMNGLQILPSWQSRPVLGLLNSIQTVGAMLALPLITPVVDKFGRRISIFFGASWTIVGAILQASSHHLAQFVISRFLIGFGLAFTVVGAPLLLAELALPKHRGAIISYYPTSWYLGAIIAAWVTYGTHKIDNAWSWRIPSLLQAAPAILQLLLIWFVPESPRWLISKGRGKQARDILVKHHANGDERNAFVELEYREIKESIESDASIKEKTGWLDLVRTAGNRRRLIIVFFAGLFIEISGNGLVQYYLHAVLVSIGITDTTTQVTINGCLSIYNFVLATIASLFVEKVGRRKLFIASTAGMFVAFILWTTFAALFTTRGGSGYATGVLVAIFLSNGAYDIGWTPLWAYPAETLSYDIRARGVTLQTGVMHAFGFFGTFVNPIGLQNAGWKYYIAYIVYTFLEVKLMHKIFSPCNSIPTNTFDQLLVVWYFFVETKGFTLEEIAVIFDTEGLTWKERRNMKPSAGSLEALAASDGGDSVAKDVTEVSTKRVSDENI</sequence>
<evidence type="ECO:0000256" key="2">
    <source>
        <dbReference type="ARBA" id="ARBA00010992"/>
    </source>
</evidence>
<evidence type="ECO:0000259" key="9">
    <source>
        <dbReference type="PROSITE" id="PS50850"/>
    </source>
</evidence>
<dbReference type="AlphaFoldDB" id="A0A9N9VAZ9"/>
<dbReference type="GO" id="GO:0005351">
    <property type="term" value="F:carbohydrate:proton symporter activity"/>
    <property type="evidence" value="ECO:0007669"/>
    <property type="project" value="TreeGrafter"/>
</dbReference>
<gene>
    <name evidence="10" type="ORF">CRHIZ90672A_00018131</name>
</gene>
<dbReference type="PROSITE" id="PS00216">
    <property type="entry name" value="SUGAR_TRANSPORT_1"/>
    <property type="match status" value="1"/>
</dbReference>
<comment type="similarity">
    <text evidence="2">Belongs to the major facilitator superfamily. Sugar transporter (TC 2.A.1.1) family.</text>
</comment>
<feature type="compositionally biased region" description="Basic and acidic residues" evidence="7">
    <location>
        <begin position="516"/>
        <end position="533"/>
    </location>
</feature>
<feature type="transmembrane region" description="Helical" evidence="8">
    <location>
        <begin position="143"/>
        <end position="162"/>
    </location>
</feature>
<evidence type="ECO:0000256" key="4">
    <source>
        <dbReference type="ARBA" id="ARBA00022692"/>
    </source>
</evidence>
<dbReference type="Gene3D" id="1.20.1250.20">
    <property type="entry name" value="MFS general substrate transporter like domains"/>
    <property type="match status" value="1"/>
</dbReference>
<accession>A0A9N9VAZ9</accession>
<feature type="transmembrane region" description="Helical" evidence="8">
    <location>
        <begin position="83"/>
        <end position="101"/>
    </location>
</feature>
<keyword evidence="6 8" id="KW-0472">Membrane</keyword>
<evidence type="ECO:0000256" key="6">
    <source>
        <dbReference type="ARBA" id="ARBA00023136"/>
    </source>
</evidence>
<feature type="transmembrane region" description="Helical" evidence="8">
    <location>
        <begin position="18"/>
        <end position="34"/>
    </location>
</feature>
<feature type="transmembrane region" description="Helical" evidence="8">
    <location>
        <begin position="359"/>
        <end position="376"/>
    </location>
</feature>
<dbReference type="FunFam" id="1.20.1250.20:FF:000134">
    <property type="entry name" value="MFS sugar transporter protein"/>
    <property type="match status" value="1"/>
</dbReference>